<dbReference type="Proteomes" id="UP001455709">
    <property type="component" value="Unassembled WGS sequence"/>
</dbReference>
<evidence type="ECO:0000313" key="4">
    <source>
        <dbReference type="Proteomes" id="UP001455709"/>
    </source>
</evidence>
<feature type="signal peptide" evidence="2">
    <location>
        <begin position="1"/>
        <end position="18"/>
    </location>
</feature>
<comment type="caution">
    <text evidence="3">The sequence shown here is derived from an EMBL/GenBank/DDBJ whole genome shotgun (WGS) entry which is preliminary data.</text>
</comment>
<keyword evidence="4" id="KW-1185">Reference proteome</keyword>
<accession>A0ABV0FCG8</accession>
<evidence type="ECO:0000256" key="2">
    <source>
        <dbReference type="SAM" id="SignalP"/>
    </source>
</evidence>
<proteinExistence type="predicted"/>
<feature type="region of interest" description="Disordered" evidence="1">
    <location>
        <begin position="71"/>
        <end position="152"/>
    </location>
</feature>
<reference evidence="3 4" key="1">
    <citation type="submission" date="2024-05" db="EMBL/GenBank/DDBJ databases">
        <authorList>
            <person name="De Oliveira J.P."/>
            <person name="Noriler S.A."/>
            <person name="De Oliveira A.G."/>
            <person name="Sipoli D.S."/>
        </authorList>
    </citation>
    <scope>NUCLEOTIDE SEQUENCE [LARGE SCALE GENOMIC DNA]</scope>
    <source>
        <strain evidence="3 4">LABIM189</strain>
    </source>
</reference>
<feature type="chain" id="PRO_5046395748" evidence="2">
    <location>
        <begin position="19"/>
        <end position="152"/>
    </location>
</feature>
<dbReference type="RefSeq" id="WP_347369882.1">
    <property type="nucleotide sequence ID" value="NZ_JBDOJC010000001.1"/>
</dbReference>
<protein>
    <submittedName>
        <fullName evidence="3">Uncharacterized protein</fullName>
    </submittedName>
</protein>
<feature type="compositionally biased region" description="Pro residues" evidence="1">
    <location>
        <begin position="142"/>
        <end position="152"/>
    </location>
</feature>
<feature type="region of interest" description="Disordered" evidence="1">
    <location>
        <begin position="40"/>
        <end position="59"/>
    </location>
</feature>
<organism evidence="3 4">
    <name type="scientific">Chromobacterium vaccinii</name>
    <dbReference type="NCBI Taxonomy" id="1108595"/>
    <lineage>
        <taxon>Bacteria</taxon>
        <taxon>Pseudomonadati</taxon>
        <taxon>Pseudomonadota</taxon>
        <taxon>Betaproteobacteria</taxon>
        <taxon>Neisseriales</taxon>
        <taxon>Chromobacteriaceae</taxon>
        <taxon>Chromobacterium</taxon>
    </lineage>
</organism>
<keyword evidence="2" id="KW-0732">Signal</keyword>
<dbReference type="EMBL" id="JBDOJC010000001">
    <property type="protein sequence ID" value="MEO2216307.1"/>
    <property type="molecule type" value="Genomic_DNA"/>
</dbReference>
<name>A0ABV0FCG8_9NEIS</name>
<evidence type="ECO:0000313" key="3">
    <source>
        <dbReference type="EMBL" id="MEO2216307.1"/>
    </source>
</evidence>
<sequence>MRPSFLLLPLALANASWAANSLPSYDFAVKPAIPSTTRIKPLKNQKPFSPLDVQPRVPLGDLDAPQIEIKPSSNIAGSRHDPKFADSFSIGKSLDRSGPVQLQPRNSGFSPHPAPRDTFPWPQLNIKQSPVDGRQQAIPMHMLPPLPPQRLR</sequence>
<evidence type="ECO:0000256" key="1">
    <source>
        <dbReference type="SAM" id="MobiDB-lite"/>
    </source>
</evidence>
<gene>
    <name evidence="3" type="ORF">ABGV49_04440</name>
</gene>